<dbReference type="AlphaFoldDB" id="A0A9P0AJW0"/>
<dbReference type="InterPro" id="IPR017996">
    <property type="entry name" value="MRJP/yellow-related"/>
</dbReference>
<dbReference type="PANTHER" id="PTHR10009:SF18">
    <property type="entry name" value="PROTEIN YELLOW-LIKE PROTEIN"/>
    <property type="match status" value="1"/>
</dbReference>
<dbReference type="PANTHER" id="PTHR10009">
    <property type="entry name" value="PROTEIN YELLOW-RELATED"/>
    <property type="match status" value="1"/>
</dbReference>
<keyword evidence="6" id="KW-1185">Reference proteome</keyword>
<evidence type="ECO:0000313" key="6">
    <source>
        <dbReference type="Proteomes" id="UP001152759"/>
    </source>
</evidence>
<proteinExistence type="inferred from homology"/>
<dbReference type="SUPFAM" id="SSF101898">
    <property type="entry name" value="NHL repeat"/>
    <property type="match status" value="1"/>
</dbReference>
<feature type="signal peptide" evidence="4">
    <location>
        <begin position="1"/>
        <end position="20"/>
    </location>
</feature>
<comment type="subcellular location">
    <subcellularLocation>
        <location evidence="1">Secreted</location>
    </subcellularLocation>
</comment>
<evidence type="ECO:0000256" key="4">
    <source>
        <dbReference type="SAM" id="SignalP"/>
    </source>
</evidence>
<evidence type="ECO:0000256" key="3">
    <source>
        <dbReference type="ARBA" id="ARBA00022525"/>
    </source>
</evidence>
<dbReference type="Proteomes" id="UP001152759">
    <property type="component" value="Chromosome 7"/>
</dbReference>
<keyword evidence="4" id="KW-0732">Signal</keyword>
<evidence type="ECO:0000313" key="5">
    <source>
        <dbReference type="EMBL" id="CAH0393106.1"/>
    </source>
</evidence>
<dbReference type="KEGG" id="btab:109029558"/>
<organism evidence="5 6">
    <name type="scientific">Bemisia tabaci</name>
    <name type="common">Sweetpotato whitefly</name>
    <name type="synonym">Aleurodes tabaci</name>
    <dbReference type="NCBI Taxonomy" id="7038"/>
    <lineage>
        <taxon>Eukaryota</taxon>
        <taxon>Metazoa</taxon>
        <taxon>Ecdysozoa</taxon>
        <taxon>Arthropoda</taxon>
        <taxon>Hexapoda</taxon>
        <taxon>Insecta</taxon>
        <taxon>Pterygota</taxon>
        <taxon>Neoptera</taxon>
        <taxon>Paraneoptera</taxon>
        <taxon>Hemiptera</taxon>
        <taxon>Sternorrhyncha</taxon>
        <taxon>Aleyrodoidea</taxon>
        <taxon>Aleyrodidae</taxon>
        <taxon>Aleyrodinae</taxon>
        <taxon>Bemisia</taxon>
    </lineage>
</organism>
<dbReference type="InterPro" id="IPR011042">
    <property type="entry name" value="6-blade_b-propeller_TolB-like"/>
</dbReference>
<dbReference type="EMBL" id="OU963868">
    <property type="protein sequence ID" value="CAH0393106.1"/>
    <property type="molecule type" value="Genomic_DNA"/>
</dbReference>
<accession>A0A9P0AJW0</accession>
<reference evidence="5" key="1">
    <citation type="submission" date="2021-12" db="EMBL/GenBank/DDBJ databases">
        <authorList>
            <person name="King R."/>
        </authorList>
    </citation>
    <scope>NUCLEOTIDE SEQUENCE</scope>
</reference>
<feature type="chain" id="PRO_5040168119" evidence="4">
    <location>
        <begin position="21"/>
        <end position="450"/>
    </location>
</feature>
<dbReference type="GO" id="GO:0005576">
    <property type="term" value="C:extracellular region"/>
    <property type="evidence" value="ECO:0007669"/>
    <property type="project" value="UniProtKB-SubCell"/>
</dbReference>
<name>A0A9P0AJW0_BEMTA</name>
<gene>
    <name evidence="5" type="ORF">BEMITA_LOCUS11545</name>
</gene>
<dbReference type="Pfam" id="PF03022">
    <property type="entry name" value="MRJP"/>
    <property type="match status" value="1"/>
</dbReference>
<protein>
    <submittedName>
        <fullName evidence="5">Uncharacterized protein</fullName>
    </submittedName>
</protein>
<keyword evidence="3" id="KW-0964">Secreted</keyword>
<evidence type="ECO:0000256" key="1">
    <source>
        <dbReference type="ARBA" id="ARBA00004613"/>
    </source>
</evidence>
<dbReference type="Gene3D" id="2.120.10.30">
    <property type="entry name" value="TolB, C-terminal domain"/>
    <property type="match status" value="1"/>
</dbReference>
<comment type="similarity">
    <text evidence="2">Belongs to the major royal jelly protein family.</text>
</comment>
<evidence type="ECO:0000256" key="2">
    <source>
        <dbReference type="ARBA" id="ARBA00009127"/>
    </source>
</evidence>
<sequence length="450" mass="49795">MKRSLRILFLSILPILQVSGYQNCGKCCKLPEDPMCHDPRLEVVYLYQDQWPNAFTMTPCGRKFSCYPAGIDSKNVNDGCNGKFQVAELKDCIEVPFPNYCINNPEGGVISNCNGTLTTRGLKHHFISVQTLVYDKKTNRMMCLDAGRARTCNQVLLPASRGGIKLVVVDMCNDCVARIYYFPEDVADLQRSYLISLALDPCKNVAYIADALGYSIIVLDLCTGKSYVAFQDETTRNYPFRLPVSWGQPEYSIGSTGVCSPIISSITLGITPMCLSPCGDKLYYAGLTSRRLYSVCTAALLNRTLTFADVAQTVRNHGGRGMSEGMTCDEQGVVWSGSMENNAISFHNPNCPFAMNCIYIRDPRLSWVYSPIAHEDGYIYFLCPDLQGISLVYPGTGPIGVDRRQKPYVLYRFKRPCGSLCASFCDPATLGLEVCPPDSCSCNDIGVKSH</sequence>